<name>Q7V157_PROMP</name>
<dbReference type="InterPro" id="IPR001626">
    <property type="entry name" value="ABC_TroCD"/>
</dbReference>
<evidence type="ECO:0000256" key="4">
    <source>
        <dbReference type="ARBA" id="ARBA00022989"/>
    </source>
</evidence>
<dbReference type="RefSeq" id="WP_011132662.1">
    <property type="nucleotide sequence ID" value="NC_005072.1"/>
</dbReference>
<comment type="subcellular location">
    <subcellularLocation>
        <location evidence="6">Cell membrane</location>
        <topology evidence="6">Multi-pass membrane protein</topology>
    </subcellularLocation>
    <subcellularLocation>
        <location evidence="1">Membrane</location>
        <topology evidence="1">Multi-pass membrane protein</topology>
    </subcellularLocation>
</comment>
<protein>
    <submittedName>
        <fullName evidence="8">ABC transporter component, possibly Mn transport</fullName>
    </submittedName>
</protein>
<dbReference type="PANTHER" id="PTHR30477">
    <property type="entry name" value="ABC-TRANSPORTER METAL-BINDING PROTEIN"/>
    <property type="match status" value="1"/>
</dbReference>
<dbReference type="GO" id="GO:0010043">
    <property type="term" value="P:response to zinc ion"/>
    <property type="evidence" value="ECO:0007669"/>
    <property type="project" value="TreeGrafter"/>
</dbReference>
<dbReference type="STRING" id="59919.PMM1029"/>
<gene>
    <name evidence="8" type="ordered locus">PMM1029</name>
</gene>
<evidence type="ECO:0000313" key="9">
    <source>
        <dbReference type="Proteomes" id="UP000001026"/>
    </source>
</evidence>
<dbReference type="Pfam" id="PF00950">
    <property type="entry name" value="ABC-3"/>
    <property type="match status" value="1"/>
</dbReference>
<feature type="transmembrane region" description="Helical" evidence="7">
    <location>
        <begin position="87"/>
        <end position="109"/>
    </location>
</feature>
<feature type="transmembrane region" description="Helical" evidence="7">
    <location>
        <begin position="167"/>
        <end position="198"/>
    </location>
</feature>
<feature type="transmembrane region" description="Helical" evidence="7">
    <location>
        <begin position="6"/>
        <end position="30"/>
    </location>
</feature>
<evidence type="ECO:0000256" key="5">
    <source>
        <dbReference type="ARBA" id="ARBA00023136"/>
    </source>
</evidence>
<reference evidence="8 9" key="1">
    <citation type="journal article" date="2003" name="Nature">
        <title>Genome divergence in two Prochlorococcus ecotypes reflects oceanic niche differentiation.</title>
        <authorList>
            <person name="Rocap G."/>
            <person name="Larimer F.W."/>
            <person name="Lamerdin J.E."/>
            <person name="Malfatti S."/>
            <person name="Chain P."/>
            <person name="Ahlgren N.A."/>
            <person name="Arellano A."/>
            <person name="Coleman M."/>
            <person name="Hauser L."/>
            <person name="Hess W.R."/>
            <person name="Johnson Z.I."/>
            <person name="Land M.L."/>
            <person name="Lindell D."/>
            <person name="Post A.F."/>
            <person name="Regala W."/>
            <person name="Shah M."/>
            <person name="Shaw S.L."/>
            <person name="Steglich C."/>
            <person name="Sullivan M.B."/>
            <person name="Ting C.S."/>
            <person name="Tolonen A."/>
            <person name="Webb E.A."/>
            <person name="Zinser E.R."/>
            <person name="Chisholm S.W."/>
        </authorList>
    </citation>
    <scope>NUCLEOTIDE SEQUENCE [LARGE SCALE GENOMIC DNA]</scope>
    <source>
        <strain evidence="9">CCMP1986 / NIES-2087 / MED4</strain>
    </source>
</reference>
<dbReference type="eggNOG" id="COG1108">
    <property type="taxonomic scope" value="Bacteria"/>
</dbReference>
<dbReference type="OrthoDB" id="9788905at2"/>
<dbReference type="InterPro" id="IPR037294">
    <property type="entry name" value="ABC_BtuC-like"/>
</dbReference>
<dbReference type="PANTHER" id="PTHR30477:SF13">
    <property type="entry name" value="IRON TRANSPORT SYSTEM MEMBRANE PROTEIN HI_0360-RELATED"/>
    <property type="match status" value="1"/>
</dbReference>
<organism evidence="8 9">
    <name type="scientific">Prochlorococcus marinus subsp. pastoris (strain CCMP1986 / NIES-2087 / MED4)</name>
    <dbReference type="NCBI Taxonomy" id="59919"/>
    <lineage>
        <taxon>Bacteria</taxon>
        <taxon>Bacillati</taxon>
        <taxon>Cyanobacteriota</taxon>
        <taxon>Cyanophyceae</taxon>
        <taxon>Synechococcales</taxon>
        <taxon>Prochlorococcaceae</taxon>
        <taxon>Prochlorococcus</taxon>
    </lineage>
</organism>
<feature type="transmembrane region" description="Helical" evidence="7">
    <location>
        <begin position="129"/>
        <end position="147"/>
    </location>
</feature>
<proteinExistence type="inferred from homology"/>
<keyword evidence="5 7" id="KW-0472">Membrane</keyword>
<accession>Q7V157</accession>
<keyword evidence="6" id="KW-0813">Transport</keyword>
<evidence type="ECO:0000256" key="2">
    <source>
        <dbReference type="ARBA" id="ARBA00008034"/>
    </source>
</evidence>
<dbReference type="GO" id="GO:0055085">
    <property type="term" value="P:transmembrane transport"/>
    <property type="evidence" value="ECO:0007669"/>
    <property type="project" value="InterPro"/>
</dbReference>
<evidence type="ECO:0000256" key="7">
    <source>
        <dbReference type="SAM" id="Phobius"/>
    </source>
</evidence>
<feature type="transmembrane region" description="Helical" evidence="7">
    <location>
        <begin position="51"/>
        <end position="75"/>
    </location>
</feature>
<keyword evidence="4 7" id="KW-1133">Transmembrane helix</keyword>
<dbReference type="EMBL" id="BX548174">
    <property type="protein sequence ID" value="CAE19488.1"/>
    <property type="molecule type" value="Genomic_DNA"/>
</dbReference>
<dbReference type="Gene3D" id="1.10.3470.10">
    <property type="entry name" value="ABC transporter involved in vitamin B12 uptake, BtuC"/>
    <property type="match status" value="1"/>
</dbReference>
<dbReference type="AlphaFoldDB" id="Q7V157"/>
<dbReference type="GO" id="GO:0043190">
    <property type="term" value="C:ATP-binding cassette (ABC) transporter complex"/>
    <property type="evidence" value="ECO:0007669"/>
    <property type="project" value="InterPro"/>
</dbReference>
<dbReference type="HOGENOM" id="CLU_028808_4_0_3"/>
<evidence type="ECO:0000256" key="6">
    <source>
        <dbReference type="RuleBase" id="RU003943"/>
    </source>
</evidence>
<evidence type="ECO:0000256" key="3">
    <source>
        <dbReference type="ARBA" id="ARBA00022692"/>
    </source>
</evidence>
<dbReference type="SUPFAM" id="SSF81345">
    <property type="entry name" value="ABC transporter involved in vitamin B12 uptake, BtuC"/>
    <property type="match status" value="1"/>
</dbReference>
<sequence length="262" mass="27614">MSFLNNWWLIPLIITIFSGILCPAMGTVLITHRRLLQVNLISHCVLPGLALALALGIHPSIGGVISGLVGAIIAESLTNKKSENYEAVMNTILAGMLGFGVLLIPLLGIRIDLEAVLFGDLLTANLGDLLRTIIAFLTFILLVTFGYEKVVYVGLDPEGASASGINVSLLNLALSFTTALVIVSSMSAVGVILVIALLSTPTLLGLDKAQSLRIAMMRSSFFGLCISLLGFILSIVFNLSPGPAISVICVASLIIPKIGNKF</sequence>
<dbReference type="Proteomes" id="UP000001026">
    <property type="component" value="Chromosome"/>
</dbReference>
<evidence type="ECO:0000313" key="8">
    <source>
        <dbReference type="EMBL" id="CAE19488.1"/>
    </source>
</evidence>
<feature type="transmembrane region" description="Helical" evidence="7">
    <location>
        <begin position="219"/>
        <end position="237"/>
    </location>
</feature>
<evidence type="ECO:0000256" key="1">
    <source>
        <dbReference type="ARBA" id="ARBA00004141"/>
    </source>
</evidence>
<comment type="similarity">
    <text evidence="2 6">Belongs to the ABC-3 integral membrane protein family.</text>
</comment>
<dbReference type="KEGG" id="pmm:PMM1029"/>
<keyword evidence="3 6" id="KW-0812">Transmembrane</keyword>